<protein>
    <recommendedName>
        <fullName evidence="3">BAG domain-containing protein</fullName>
    </recommendedName>
</protein>
<dbReference type="STRING" id="47428.A0A284RC56"/>
<keyword evidence="1" id="KW-0175">Coiled coil</keyword>
<feature type="compositionally biased region" description="Low complexity" evidence="2">
    <location>
        <begin position="653"/>
        <end position="664"/>
    </location>
</feature>
<dbReference type="SUPFAM" id="SSF63491">
    <property type="entry name" value="BAG domain"/>
    <property type="match status" value="1"/>
</dbReference>
<evidence type="ECO:0000313" key="5">
    <source>
        <dbReference type="Proteomes" id="UP000219338"/>
    </source>
</evidence>
<dbReference type="EMBL" id="FUEG01000007">
    <property type="protein sequence ID" value="SJL06343.1"/>
    <property type="molecule type" value="Genomic_DNA"/>
</dbReference>
<feature type="region of interest" description="Disordered" evidence="2">
    <location>
        <begin position="411"/>
        <end position="434"/>
    </location>
</feature>
<keyword evidence="5" id="KW-1185">Reference proteome</keyword>
<feature type="compositionally biased region" description="Acidic residues" evidence="2">
    <location>
        <begin position="706"/>
        <end position="716"/>
    </location>
</feature>
<feature type="compositionally biased region" description="Low complexity" evidence="2">
    <location>
        <begin position="286"/>
        <end position="297"/>
    </location>
</feature>
<feature type="domain" description="BAG" evidence="3">
    <location>
        <begin position="496"/>
        <end position="540"/>
    </location>
</feature>
<name>A0A284RC56_ARMOS</name>
<dbReference type="Gene3D" id="1.20.58.120">
    <property type="entry name" value="BAG domain"/>
    <property type="match status" value="1"/>
</dbReference>
<proteinExistence type="predicted"/>
<dbReference type="AlphaFoldDB" id="A0A284RC56"/>
<dbReference type="OrthoDB" id="333905at2759"/>
<feature type="compositionally biased region" description="Polar residues" evidence="2">
    <location>
        <begin position="689"/>
        <end position="698"/>
    </location>
</feature>
<dbReference type="InterPro" id="IPR003103">
    <property type="entry name" value="BAG_domain"/>
</dbReference>
<accession>A0A284RC56</accession>
<reference evidence="5" key="1">
    <citation type="journal article" date="2017" name="Nat. Ecol. Evol.">
        <title>Genome expansion and lineage-specific genetic innovations in the forest pathogenic fungi Armillaria.</title>
        <authorList>
            <person name="Sipos G."/>
            <person name="Prasanna A.N."/>
            <person name="Walter M.C."/>
            <person name="O'Connor E."/>
            <person name="Balint B."/>
            <person name="Krizsan K."/>
            <person name="Kiss B."/>
            <person name="Hess J."/>
            <person name="Varga T."/>
            <person name="Slot J."/>
            <person name="Riley R."/>
            <person name="Boka B."/>
            <person name="Rigling D."/>
            <person name="Barry K."/>
            <person name="Lee J."/>
            <person name="Mihaltcheva S."/>
            <person name="LaButti K."/>
            <person name="Lipzen A."/>
            <person name="Waldron R."/>
            <person name="Moloney N.M."/>
            <person name="Sperisen C."/>
            <person name="Kredics L."/>
            <person name="Vagvoelgyi C."/>
            <person name="Patrignani A."/>
            <person name="Fitzpatrick D."/>
            <person name="Nagy I."/>
            <person name="Doyle S."/>
            <person name="Anderson J.B."/>
            <person name="Grigoriev I.V."/>
            <person name="Gueldener U."/>
            <person name="Muensterkoetter M."/>
            <person name="Nagy L.G."/>
        </authorList>
    </citation>
    <scope>NUCLEOTIDE SEQUENCE [LARGE SCALE GENOMIC DNA]</scope>
    <source>
        <strain evidence="5">C18/9</strain>
    </source>
</reference>
<feature type="coiled-coil region" evidence="1">
    <location>
        <begin position="38"/>
        <end position="65"/>
    </location>
</feature>
<evidence type="ECO:0000256" key="1">
    <source>
        <dbReference type="SAM" id="Coils"/>
    </source>
</evidence>
<organism evidence="4 5">
    <name type="scientific">Armillaria ostoyae</name>
    <name type="common">Armillaria root rot fungus</name>
    <dbReference type="NCBI Taxonomy" id="47428"/>
    <lineage>
        <taxon>Eukaryota</taxon>
        <taxon>Fungi</taxon>
        <taxon>Dikarya</taxon>
        <taxon>Basidiomycota</taxon>
        <taxon>Agaricomycotina</taxon>
        <taxon>Agaricomycetes</taxon>
        <taxon>Agaricomycetidae</taxon>
        <taxon>Agaricales</taxon>
        <taxon>Marasmiineae</taxon>
        <taxon>Physalacriaceae</taxon>
        <taxon>Armillaria</taxon>
    </lineage>
</organism>
<evidence type="ECO:0000256" key="2">
    <source>
        <dbReference type="SAM" id="MobiDB-lite"/>
    </source>
</evidence>
<feature type="region of interest" description="Disordered" evidence="2">
    <location>
        <begin position="639"/>
        <end position="716"/>
    </location>
</feature>
<dbReference type="Proteomes" id="UP000219338">
    <property type="component" value="Unassembled WGS sequence"/>
</dbReference>
<evidence type="ECO:0000259" key="3">
    <source>
        <dbReference type="Pfam" id="PF02179"/>
    </source>
</evidence>
<dbReference type="GO" id="GO:0051087">
    <property type="term" value="F:protein-folding chaperone binding"/>
    <property type="evidence" value="ECO:0007669"/>
    <property type="project" value="InterPro"/>
</dbReference>
<dbReference type="OMA" id="HITVEEC"/>
<feature type="region of interest" description="Disordered" evidence="2">
    <location>
        <begin position="286"/>
        <end position="318"/>
    </location>
</feature>
<sequence>MFPYNTPNTFYPTRSPRDKYLVALAMAKEAEEEYLASEAAVEYEERALRRRLEELELEKRRLRGIERYRSYDFSEAEERFNALVGPAEAIERQNLYRRQGAVGLARYHRELEAQRAHPYARNDAFIQSPPSFPYTFGTGTILPKGPKRSPLQFVPALAAREEAPKHPPCAGRMQVKRYGLGQPLPSITVRQAKAAVPTNNNSTAEAPAPNAELLRAQAELLRAQATAEAPAHNGTAELLRLQAELLEAQARAVVSTNNNCTAEAPAPSAIAEFLRAIHVAEVKASPVAPHSSAPSTPKSTEVVPESKKSETEPQQPSHITVEECLGAMLGHVAQRVEASASRADATTCRSTPVVRFDDGSPFGHELIHPFQKTSEVESSLKAELEARLNNDQSNEIKDTIHAIFASLNDAHSNAPSSSSKGKEKAHPISAEDATSKDVVSSMEAVRNVETAFHALESEFVFPIQLDFTPAPSPASSDSESSLTGRLAYTSRNAPVRYYEQSLSGLLAQLDSVESFGNEALRSVRKEVVGKVESALEELEREVEGRWRSKTAKEAKEAGEQDAVNAEVAEKVVTSEVSAPAESVKGDELAAVDAPTPVEAVAVGDDEAVAVDATLETSIVTPQPEPTESLVVSDIISESSASVTEHPLPASVDPPTSAYPPSSASIDTIRPYDVESQSSEDPQESFLLSEDNSADQQTATKKKADDDTGSDWSEVEA</sequence>
<gene>
    <name evidence="4" type="ORF">ARMOST_09679</name>
</gene>
<dbReference type="InterPro" id="IPR036533">
    <property type="entry name" value="BAG_dom_sf"/>
</dbReference>
<dbReference type="Pfam" id="PF02179">
    <property type="entry name" value="BAG"/>
    <property type="match status" value="1"/>
</dbReference>
<evidence type="ECO:0000313" key="4">
    <source>
        <dbReference type="EMBL" id="SJL06343.1"/>
    </source>
</evidence>